<organism evidence="1 2">
    <name type="scientific">Capnocytophaga canimorsus</name>
    <dbReference type="NCBI Taxonomy" id="28188"/>
    <lineage>
        <taxon>Bacteria</taxon>
        <taxon>Pseudomonadati</taxon>
        <taxon>Bacteroidota</taxon>
        <taxon>Flavobacteriia</taxon>
        <taxon>Flavobacteriales</taxon>
        <taxon>Flavobacteriaceae</taxon>
        <taxon>Capnocytophaga</taxon>
    </lineage>
</organism>
<name>A0A0B7HMP6_9FLAO</name>
<sequence length="38" mass="4466">MFHSLLFLFYKITDFFILTVKNKKVPKISILGTFSNLT</sequence>
<proteinExistence type="predicted"/>
<reference evidence="1 2" key="1">
    <citation type="submission" date="2015-01" db="EMBL/GenBank/DDBJ databases">
        <authorList>
            <person name="Xiang T."/>
            <person name="Song Y."/>
            <person name="Huang L."/>
            <person name="Wang B."/>
            <person name="Wu P."/>
        </authorList>
    </citation>
    <scope>NUCLEOTIDE SEQUENCE [LARGE SCALE GENOMIC DNA]</scope>
    <source>
        <strain evidence="1 2">Cc12</strain>
    </source>
</reference>
<evidence type="ECO:0000313" key="2">
    <source>
        <dbReference type="Proteomes" id="UP000044026"/>
    </source>
</evidence>
<dbReference type="AlphaFoldDB" id="A0A0B7HMP6"/>
<dbReference type="Proteomes" id="UP000044026">
    <property type="component" value="Unassembled WGS sequence"/>
</dbReference>
<protein>
    <submittedName>
        <fullName evidence="1">Uncharacterized protein</fullName>
    </submittedName>
</protein>
<dbReference type="EMBL" id="CDOE01000079">
    <property type="protein sequence ID" value="CEN41031.1"/>
    <property type="molecule type" value="Genomic_DNA"/>
</dbReference>
<accession>A0A0B7HMP6</accession>
<gene>
    <name evidence="1" type="ORF">CCAN12_800033</name>
</gene>
<evidence type="ECO:0000313" key="1">
    <source>
        <dbReference type="EMBL" id="CEN41031.1"/>
    </source>
</evidence>